<proteinExistence type="predicted"/>
<evidence type="ECO:0000313" key="1">
    <source>
        <dbReference type="EMBL" id="QTA86203.1"/>
    </source>
</evidence>
<reference evidence="1" key="1">
    <citation type="journal article" date="2021" name="Microb. Physiol.">
        <title>Proteogenomic Insights into the Physiology of Marine, Sulfate-Reducing, Filamentous Desulfonema limicola and Desulfonema magnum.</title>
        <authorList>
            <person name="Schnaars V."/>
            <person name="Wohlbrand L."/>
            <person name="Scheve S."/>
            <person name="Hinrichs C."/>
            <person name="Reinhardt R."/>
            <person name="Rabus R."/>
        </authorList>
    </citation>
    <scope>NUCLEOTIDE SEQUENCE</scope>
    <source>
        <strain evidence="1">4be13</strain>
    </source>
</reference>
<sequence>MIQEKKIKIFLLLDVQVFSVIPFGVRSVERNDRKKFDYRV</sequence>
<dbReference type="KEGG" id="dmm:dnm_022240"/>
<name>A0A975GMV2_9BACT</name>
<gene>
    <name evidence="1" type="ORF">dnm_022240</name>
</gene>
<accession>A0A975GMV2</accession>
<dbReference type="Proteomes" id="UP000663722">
    <property type="component" value="Chromosome"/>
</dbReference>
<dbReference type="EMBL" id="CP061800">
    <property type="protein sequence ID" value="QTA86203.1"/>
    <property type="molecule type" value="Genomic_DNA"/>
</dbReference>
<protein>
    <submittedName>
        <fullName evidence="1">Uncharacterized protein</fullName>
    </submittedName>
</protein>
<dbReference type="AlphaFoldDB" id="A0A975GMV2"/>
<keyword evidence="2" id="KW-1185">Reference proteome</keyword>
<evidence type="ECO:0000313" key="2">
    <source>
        <dbReference type="Proteomes" id="UP000663722"/>
    </source>
</evidence>
<organism evidence="1 2">
    <name type="scientific">Desulfonema magnum</name>
    <dbReference type="NCBI Taxonomy" id="45655"/>
    <lineage>
        <taxon>Bacteria</taxon>
        <taxon>Pseudomonadati</taxon>
        <taxon>Thermodesulfobacteriota</taxon>
        <taxon>Desulfobacteria</taxon>
        <taxon>Desulfobacterales</taxon>
        <taxon>Desulfococcaceae</taxon>
        <taxon>Desulfonema</taxon>
    </lineage>
</organism>